<dbReference type="PANTHER" id="PTHR37984">
    <property type="entry name" value="PROTEIN CBG26694"/>
    <property type="match status" value="1"/>
</dbReference>
<keyword evidence="1" id="KW-0694">RNA-binding</keyword>
<keyword evidence="4" id="KW-1185">Reference proteome</keyword>
<sequence>MDYMTGLPECNGHDAILVFVDMKSKDYIAIPCSKTLDSEGQARLFIKHVVVPHSLPKRIWSDRGPTLVSSFTKEVYRQMGIEGNPSTAYHPQTDGQTERMNQEIQTYLRIFINHKQDDWVEWLPLAEFAYRCRVHASTGMSPFFMTHGYEPNTGVETLKDGINESAKQFAERMQRIGKQAAQALEIAREAMKRHYDKHRRPAREYKTGDYVYIDAQNFPTDRPNKKLEDKRYGPFRVEEKIGASAYRLKLPPKWKLRYPVFNEVLLTPAHDPEFPNQGKTSREKDQVDLGKFITLSNGVDSLELTANGLYDEQQPPYYEISAAIRLGKKYQIPELYDQSLEYLKRYFPTEALRPPDWDDFEEIGVVNLARLTGELSILPSAIIACICGDSVTWPGGGGIAHGIAREDGSREHLSADDVMICFDGKTSLRAATIAAVLRTFKPAAAEGCEAPTECERALRGVLLGLEGMLDVLLGGDPFMEYEGYVDREKGLGVCGTCKDMVRKRSFKERKDVWDRLPELLDIDVPGWRE</sequence>
<gene>
    <name evidence="3" type="ORF">GSI_12030</name>
</gene>
<feature type="domain" description="Integrase catalytic" evidence="2">
    <location>
        <begin position="1"/>
        <end position="150"/>
    </location>
</feature>
<dbReference type="SUPFAM" id="SSF53098">
    <property type="entry name" value="Ribonuclease H-like"/>
    <property type="match status" value="1"/>
</dbReference>
<evidence type="ECO:0000259" key="2">
    <source>
        <dbReference type="PROSITE" id="PS50994"/>
    </source>
</evidence>
<comment type="caution">
    <text evidence="3">The sequence shown here is derived from an EMBL/GenBank/DDBJ whole genome shotgun (WGS) entry which is preliminary data.</text>
</comment>
<dbReference type="Proteomes" id="UP000230002">
    <property type="component" value="Unassembled WGS sequence"/>
</dbReference>
<proteinExistence type="predicted"/>
<dbReference type="InterPro" id="IPR056924">
    <property type="entry name" value="SH3_Tf2-1"/>
</dbReference>
<dbReference type="AlphaFoldDB" id="A0A2G8RXQ5"/>
<dbReference type="EMBL" id="AYKW01000045">
    <property type="protein sequence ID" value="PIL26274.1"/>
    <property type="molecule type" value="Genomic_DNA"/>
</dbReference>
<dbReference type="Gene3D" id="3.30.420.10">
    <property type="entry name" value="Ribonuclease H-like superfamily/Ribonuclease H"/>
    <property type="match status" value="1"/>
</dbReference>
<name>A0A2G8RXQ5_9APHY</name>
<organism evidence="3 4">
    <name type="scientific">Ganoderma sinense ZZ0214-1</name>
    <dbReference type="NCBI Taxonomy" id="1077348"/>
    <lineage>
        <taxon>Eukaryota</taxon>
        <taxon>Fungi</taxon>
        <taxon>Dikarya</taxon>
        <taxon>Basidiomycota</taxon>
        <taxon>Agaricomycotina</taxon>
        <taxon>Agaricomycetes</taxon>
        <taxon>Polyporales</taxon>
        <taxon>Polyporaceae</taxon>
        <taxon>Ganoderma</taxon>
    </lineage>
</organism>
<dbReference type="OrthoDB" id="3051303at2759"/>
<evidence type="ECO:0000313" key="4">
    <source>
        <dbReference type="Proteomes" id="UP000230002"/>
    </source>
</evidence>
<dbReference type="InterPro" id="IPR001584">
    <property type="entry name" value="Integrase_cat-core"/>
</dbReference>
<dbReference type="InterPro" id="IPR050951">
    <property type="entry name" value="Retrovirus_Pol_polyprotein"/>
</dbReference>
<accession>A0A2G8RXQ5</accession>
<dbReference type="GO" id="GO:0003723">
    <property type="term" value="F:RNA binding"/>
    <property type="evidence" value="ECO:0007669"/>
    <property type="project" value="UniProtKB-KW"/>
</dbReference>
<dbReference type="PROSITE" id="PS50994">
    <property type="entry name" value="INTEGRASE"/>
    <property type="match status" value="1"/>
</dbReference>
<dbReference type="STRING" id="1077348.A0A2G8RXQ5"/>
<evidence type="ECO:0000256" key="1">
    <source>
        <dbReference type="ARBA" id="ARBA00022884"/>
    </source>
</evidence>
<dbReference type="Pfam" id="PF24626">
    <property type="entry name" value="SH3_Tf2-1"/>
    <property type="match status" value="1"/>
</dbReference>
<dbReference type="GO" id="GO:0005634">
    <property type="term" value="C:nucleus"/>
    <property type="evidence" value="ECO:0007669"/>
    <property type="project" value="UniProtKB-ARBA"/>
</dbReference>
<evidence type="ECO:0000313" key="3">
    <source>
        <dbReference type="EMBL" id="PIL26274.1"/>
    </source>
</evidence>
<dbReference type="InterPro" id="IPR036397">
    <property type="entry name" value="RNaseH_sf"/>
</dbReference>
<reference evidence="3 4" key="1">
    <citation type="journal article" date="2015" name="Sci. Rep.">
        <title>Chromosome-level genome map provides insights into diverse defense mechanisms in the medicinal fungus Ganoderma sinense.</title>
        <authorList>
            <person name="Zhu Y."/>
            <person name="Xu J."/>
            <person name="Sun C."/>
            <person name="Zhou S."/>
            <person name="Xu H."/>
            <person name="Nelson D.R."/>
            <person name="Qian J."/>
            <person name="Song J."/>
            <person name="Luo H."/>
            <person name="Xiang L."/>
            <person name="Li Y."/>
            <person name="Xu Z."/>
            <person name="Ji A."/>
            <person name="Wang L."/>
            <person name="Lu S."/>
            <person name="Hayward A."/>
            <person name="Sun W."/>
            <person name="Li X."/>
            <person name="Schwartz D.C."/>
            <person name="Wang Y."/>
            <person name="Chen S."/>
        </authorList>
    </citation>
    <scope>NUCLEOTIDE SEQUENCE [LARGE SCALE GENOMIC DNA]</scope>
    <source>
        <strain evidence="3 4">ZZ0214-1</strain>
    </source>
</reference>
<dbReference type="PANTHER" id="PTHR37984:SF5">
    <property type="entry name" value="PROTEIN NYNRIN-LIKE"/>
    <property type="match status" value="1"/>
</dbReference>
<dbReference type="GO" id="GO:0015074">
    <property type="term" value="P:DNA integration"/>
    <property type="evidence" value="ECO:0007669"/>
    <property type="project" value="InterPro"/>
</dbReference>
<dbReference type="InterPro" id="IPR012337">
    <property type="entry name" value="RNaseH-like_sf"/>
</dbReference>
<protein>
    <recommendedName>
        <fullName evidence="2">Integrase catalytic domain-containing protein</fullName>
    </recommendedName>
</protein>